<proteinExistence type="predicted"/>
<gene>
    <name evidence="1" type="ORF">NA56DRAFT_700839</name>
</gene>
<dbReference type="AlphaFoldDB" id="A0A2J6QDK5"/>
<accession>A0A2J6QDK5</accession>
<dbReference type="Proteomes" id="UP000235672">
    <property type="component" value="Unassembled WGS sequence"/>
</dbReference>
<sequence>MYYPKWMSVLKRTLTLLQFRGRSTFQPQLFLVQPIPLHKAIPLAQPNSVPSPCHNNAPKQSQELLKWHKPQAHETLWTSSTPRKFGPRERGCTINNTDSTTTIVKARTISPKDQAVLFKINLAHCFGVRNMSGRDSNGAFKDFVSKVLLDFVAWTLLIFVLLIERCIGNPRCFLDFVSFSEGTKMAVFTTW</sequence>
<evidence type="ECO:0000313" key="1">
    <source>
        <dbReference type="EMBL" id="PMD24351.1"/>
    </source>
</evidence>
<evidence type="ECO:0000313" key="2">
    <source>
        <dbReference type="Proteomes" id="UP000235672"/>
    </source>
</evidence>
<dbReference type="EMBL" id="KZ613473">
    <property type="protein sequence ID" value="PMD24351.1"/>
    <property type="molecule type" value="Genomic_DNA"/>
</dbReference>
<reference evidence="1 2" key="1">
    <citation type="submission" date="2016-05" db="EMBL/GenBank/DDBJ databases">
        <title>A degradative enzymes factory behind the ericoid mycorrhizal symbiosis.</title>
        <authorList>
            <consortium name="DOE Joint Genome Institute"/>
            <person name="Martino E."/>
            <person name="Morin E."/>
            <person name="Grelet G."/>
            <person name="Kuo A."/>
            <person name="Kohler A."/>
            <person name="Daghino S."/>
            <person name="Barry K."/>
            <person name="Choi C."/>
            <person name="Cichocki N."/>
            <person name="Clum A."/>
            <person name="Copeland A."/>
            <person name="Hainaut M."/>
            <person name="Haridas S."/>
            <person name="Labutti K."/>
            <person name="Lindquist E."/>
            <person name="Lipzen A."/>
            <person name="Khouja H.-R."/>
            <person name="Murat C."/>
            <person name="Ohm R."/>
            <person name="Olson A."/>
            <person name="Spatafora J."/>
            <person name="Veneault-Fourrey C."/>
            <person name="Henrissat B."/>
            <person name="Grigoriev I."/>
            <person name="Martin F."/>
            <person name="Perotto S."/>
        </authorList>
    </citation>
    <scope>NUCLEOTIDE SEQUENCE [LARGE SCALE GENOMIC DNA]</scope>
    <source>
        <strain evidence="1 2">UAMH 7357</strain>
    </source>
</reference>
<keyword evidence="2" id="KW-1185">Reference proteome</keyword>
<name>A0A2J6QDK5_9HELO</name>
<protein>
    <submittedName>
        <fullName evidence="1">Uncharacterized protein</fullName>
    </submittedName>
</protein>
<organism evidence="1 2">
    <name type="scientific">Hyaloscypha hepaticicola</name>
    <dbReference type="NCBI Taxonomy" id="2082293"/>
    <lineage>
        <taxon>Eukaryota</taxon>
        <taxon>Fungi</taxon>
        <taxon>Dikarya</taxon>
        <taxon>Ascomycota</taxon>
        <taxon>Pezizomycotina</taxon>
        <taxon>Leotiomycetes</taxon>
        <taxon>Helotiales</taxon>
        <taxon>Hyaloscyphaceae</taxon>
        <taxon>Hyaloscypha</taxon>
    </lineage>
</organism>